<name>A0AAW6GH28_BACUN</name>
<accession>A0AAW6GH28</accession>
<sequence length="68" mass="7937">MKLIYNINPKKYLLTYATTKLLEKISSGYNCNANDIRFQNTSYWLVFLPNLELLLDFEEMACQAQKGP</sequence>
<protein>
    <submittedName>
        <fullName evidence="1">Uncharacterized protein</fullName>
    </submittedName>
</protein>
<dbReference type="Proteomes" id="UP001214113">
    <property type="component" value="Unassembled WGS sequence"/>
</dbReference>
<dbReference type="AlphaFoldDB" id="A0AAW6GH28"/>
<gene>
    <name evidence="1" type="ORF">POZ22_22340</name>
</gene>
<reference evidence="1" key="1">
    <citation type="submission" date="2022-10" db="EMBL/GenBank/DDBJ databases">
        <title>Human gut microbiome strain richness.</title>
        <authorList>
            <person name="Chen-Liaw A."/>
        </authorList>
    </citation>
    <scope>NUCLEOTIDE SEQUENCE</scope>
    <source>
        <strain evidence="1">BSD2780061687st1_G10_BSD2780061687b_171204</strain>
    </source>
</reference>
<comment type="caution">
    <text evidence="1">The sequence shown here is derived from an EMBL/GenBank/DDBJ whole genome shotgun (WGS) entry which is preliminary data.</text>
</comment>
<organism evidence="1 2">
    <name type="scientific">Bacteroides uniformis</name>
    <dbReference type="NCBI Taxonomy" id="820"/>
    <lineage>
        <taxon>Bacteria</taxon>
        <taxon>Pseudomonadati</taxon>
        <taxon>Bacteroidota</taxon>
        <taxon>Bacteroidia</taxon>
        <taxon>Bacteroidales</taxon>
        <taxon>Bacteroidaceae</taxon>
        <taxon>Bacteroides</taxon>
    </lineage>
</organism>
<evidence type="ECO:0000313" key="2">
    <source>
        <dbReference type="Proteomes" id="UP001214113"/>
    </source>
</evidence>
<evidence type="ECO:0000313" key="1">
    <source>
        <dbReference type="EMBL" id="MDC1857485.1"/>
    </source>
</evidence>
<dbReference type="EMBL" id="JAQNSB010000065">
    <property type="protein sequence ID" value="MDC1857485.1"/>
    <property type="molecule type" value="Genomic_DNA"/>
</dbReference>
<dbReference type="RefSeq" id="WP_272195974.1">
    <property type="nucleotide sequence ID" value="NZ_JAQNSB010000065.1"/>
</dbReference>
<proteinExistence type="predicted"/>